<dbReference type="Gene3D" id="3.30.200.20">
    <property type="entry name" value="Phosphorylase Kinase, domain 1"/>
    <property type="match status" value="1"/>
</dbReference>
<feature type="domain" description="Alpha-type protein kinase" evidence="4">
    <location>
        <begin position="353"/>
        <end position="578"/>
    </location>
</feature>
<dbReference type="PANTHER" id="PTHR47763:SF4">
    <property type="entry name" value="ALPHA-PROTEIN KINASE VWKA"/>
    <property type="match status" value="1"/>
</dbReference>
<dbReference type="OrthoDB" id="10046508at2759"/>
<dbReference type="SUPFAM" id="SSF56112">
    <property type="entry name" value="Protein kinase-like (PK-like)"/>
    <property type="match status" value="1"/>
</dbReference>
<dbReference type="Gene3D" id="3.20.200.10">
    <property type="entry name" value="MHCK/EF2 kinase"/>
    <property type="match status" value="1"/>
</dbReference>
<dbReference type="Proteomes" id="UP000663891">
    <property type="component" value="Unassembled WGS sequence"/>
</dbReference>
<dbReference type="InterPro" id="IPR036465">
    <property type="entry name" value="vWFA_dom_sf"/>
</dbReference>
<protein>
    <recommendedName>
        <fullName evidence="4">Alpha-type protein kinase domain-containing protein</fullName>
    </recommendedName>
</protein>
<evidence type="ECO:0000256" key="2">
    <source>
        <dbReference type="ARBA" id="ARBA00022679"/>
    </source>
</evidence>
<name>A0A813YXA9_9BILA</name>
<dbReference type="GO" id="GO:0005524">
    <property type="term" value="F:ATP binding"/>
    <property type="evidence" value="ECO:0007669"/>
    <property type="project" value="InterPro"/>
</dbReference>
<dbReference type="InterPro" id="IPR004166">
    <property type="entry name" value="a-kinase_dom"/>
</dbReference>
<evidence type="ECO:0000259" key="4">
    <source>
        <dbReference type="PROSITE" id="PS51158"/>
    </source>
</evidence>
<dbReference type="SMART" id="SM00811">
    <property type="entry name" value="Alpha_kinase"/>
    <property type="match status" value="1"/>
</dbReference>
<keyword evidence="3" id="KW-0418">Kinase</keyword>
<evidence type="ECO:0000313" key="6">
    <source>
        <dbReference type="Proteomes" id="UP000663891"/>
    </source>
</evidence>
<proteinExistence type="predicted"/>
<dbReference type="InterPro" id="IPR052969">
    <property type="entry name" value="Thr-specific_kinase-like"/>
</dbReference>
<dbReference type="Gene3D" id="3.40.50.410">
    <property type="entry name" value="von Willebrand factor, type A domain"/>
    <property type="match status" value="1"/>
</dbReference>
<dbReference type="PROSITE" id="PS51158">
    <property type="entry name" value="ALPHA_KINASE"/>
    <property type="match status" value="1"/>
</dbReference>
<dbReference type="PANTHER" id="PTHR47763">
    <property type="entry name" value="ALPHA-PROTEIN KINASE VWKA"/>
    <property type="match status" value="1"/>
</dbReference>
<evidence type="ECO:0000313" key="5">
    <source>
        <dbReference type="EMBL" id="CAF0891279.1"/>
    </source>
</evidence>
<dbReference type="Pfam" id="PF02816">
    <property type="entry name" value="Alpha_kinase"/>
    <property type="match status" value="1"/>
</dbReference>
<dbReference type="InterPro" id="IPR011009">
    <property type="entry name" value="Kinase-like_dom_sf"/>
</dbReference>
<dbReference type="AlphaFoldDB" id="A0A813YXA9"/>
<reference evidence="5" key="1">
    <citation type="submission" date="2021-02" db="EMBL/GenBank/DDBJ databases">
        <authorList>
            <person name="Nowell W R."/>
        </authorList>
    </citation>
    <scope>NUCLEOTIDE SEQUENCE</scope>
</reference>
<organism evidence="5 6">
    <name type="scientific">Adineta steineri</name>
    <dbReference type="NCBI Taxonomy" id="433720"/>
    <lineage>
        <taxon>Eukaryota</taxon>
        <taxon>Metazoa</taxon>
        <taxon>Spiralia</taxon>
        <taxon>Gnathifera</taxon>
        <taxon>Rotifera</taxon>
        <taxon>Eurotatoria</taxon>
        <taxon>Bdelloidea</taxon>
        <taxon>Adinetida</taxon>
        <taxon>Adinetidae</taxon>
        <taxon>Adineta</taxon>
    </lineage>
</organism>
<evidence type="ECO:0000256" key="3">
    <source>
        <dbReference type="ARBA" id="ARBA00022777"/>
    </source>
</evidence>
<comment type="caution">
    <text evidence="5">The sequence shown here is derived from an EMBL/GenBank/DDBJ whole genome shotgun (WGS) entry which is preliminary data.</text>
</comment>
<dbReference type="SUPFAM" id="SSF53300">
    <property type="entry name" value="vWA-like"/>
    <property type="match status" value="1"/>
</dbReference>
<keyword evidence="2" id="KW-0808">Transferase</keyword>
<gene>
    <name evidence="5" type="ORF">VCS650_LOCUS8790</name>
</gene>
<accession>A0A813YXA9</accession>
<dbReference type="GO" id="GO:0004674">
    <property type="term" value="F:protein serine/threonine kinase activity"/>
    <property type="evidence" value="ECO:0007669"/>
    <property type="project" value="UniProtKB-KW"/>
</dbReference>
<sequence length="608" mass="70133">MDKKSVVLPNTPSKLCDIAALRQQLDAIERNEKNNINGNISLEKIKKQCDMLQKETIDKLFLTTQKQVDAQKSKEFIIKRTKEIHEVMQAINNTELVDVCFLLDCTSSMQKYIDEVKDRILETVKLLKTRFSFLNIRLAFVGYRDLDLSEEEQFSILDFTDENQFYTFISTVVCKNGGDACEDVLGGLQRTINLNWQQPVRILIHIADGPSHGRRYHDLADVCDYYLTHDDNGAIGYRLIHELVELGVRYFFGRLAHHTDKMIEQFITYTEGRMAIEQIDVGDFKNLLPFIVDTITHSISRATVSLLKNYPVLNENLPGTHNTSKSSIQRSIVFDEKEPIWANIPPKQVKVIKYECNANLRCKEIIQSLTLKVADNPFAEGALRLAYYGSMLFKGQWGKFVLKEYKSVTNGENTKEKYLQMLDCQTVADYLAQEFNKLSPINNSTAMIKKIKFIMTKLVFMPQGAEGKFRYYTMERFIEGAYKKFSNNIGYVNLQDPALTLQAFSHWTYERTNGEMIVVDLQGIDIGDHQTYLLTDPCIHATDLKRFGRTNLGKAGMKRFFQTHVCNIICHALKLKRNKYQLDEAPIKWDSYFVNKWKSTLFTSVAKK</sequence>
<dbReference type="EMBL" id="CAJNON010000059">
    <property type="protein sequence ID" value="CAF0891279.1"/>
    <property type="molecule type" value="Genomic_DNA"/>
</dbReference>
<keyword evidence="1" id="KW-0723">Serine/threonine-protein kinase</keyword>
<evidence type="ECO:0000256" key="1">
    <source>
        <dbReference type="ARBA" id="ARBA00022527"/>
    </source>
</evidence>
<dbReference type="CDD" id="cd00198">
    <property type="entry name" value="vWFA"/>
    <property type="match status" value="1"/>
</dbReference>